<evidence type="ECO:0000313" key="4">
    <source>
        <dbReference type="Proteomes" id="UP001597045"/>
    </source>
</evidence>
<dbReference type="InterPro" id="IPR036388">
    <property type="entry name" value="WH-like_DNA-bd_sf"/>
</dbReference>
<feature type="domain" description="Transcription regulator PadR C-terminal" evidence="2">
    <location>
        <begin position="105"/>
        <end position="173"/>
    </location>
</feature>
<dbReference type="Pfam" id="PF10400">
    <property type="entry name" value="Vir_act_alpha_C"/>
    <property type="match status" value="1"/>
</dbReference>
<name>A0ABW3MIW5_9PSEU</name>
<evidence type="ECO:0000313" key="3">
    <source>
        <dbReference type="EMBL" id="MFD1050068.1"/>
    </source>
</evidence>
<dbReference type="Pfam" id="PF03551">
    <property type="entry name" value="PadR"/>
    <property type="match status" value="1"/>
</dbReference>
<dbReference type="Proteomes" id="UP001597045">
    <property type="component" value="Unassembled WGS sequence"/>
</dbReference>
<keyword evidence="4" id="KW-1185">Reference proteome</keyword>
<dbReference type="InterPro" id="IPR036390">
    <property type="entry name" value="WH_DNA-bd_sf"/>
</dbReference>
<dbReference type="PANTHER" id="PTHR43252:SF7">
    <property type="entry name" value="TRANSCRIPTIONAL REGULATOR YQJI"/>
    <property type="match status" value="1"/>
</dbReference>
<sequence>MNSTRLFVLGALAKRGPMHGHQIRKVAQEDRTELWTDIKPGSLYGALHRMEADGVVEVVRTEHEGNMPPRTIYAITAQGWEELEQHRDEAIGTIRFPPDPVDLALQFVQDLSGDEVRELMTARRDEIAKRLAAWREVRDEASPYLRGYEPLVVRHNLFRLEAELAWHNEFLEDMT</sequence>
<reference evidence="4" key="1">
    <citation type="journal article" date="2019" name="Int. J. Syst. Evol. Microbiol.">
        <title>The Global Catalogue of Microorganisms (GCM) 10K type strain sequencing project: providing services to taxonomists for standard genome sequencing and annotation.</title>
        <authorList>
            <consortium name="The Broad Institute Genomics Platform"/>
            <consortium name="The Broad Institute Genome Sequencing Center for Infectious Disease"/>
            <person name="Wu L."/>
            <person name="Ma J."/>
        </authorList>
    </citation>
    <scope>NUCLEOTIDE SEQUENCE [LARGE SCALE GENOMIC DNA]</scope>
    <source>
        <strain evidence="4">JCM 31486</strain>
    </source>
</reference>
<organism evidence="3 4">
    <name type="scientific">Kibdelosporangium lantanae</name>
    <dbReference type="NCBI Taxonomy" id="1497396"/>
    <lineage>
        <taxon>Bacteria</taxon>
        <taxon>Bacillati</taxon>
        <taxon>Actinomycetota</taxon>
        <taxon>Actinomycetes</taxon>
        <taxon>Pseudonocardiales</taxon>
        <taxon>Pseudonocardiaceae</taxon>
        <taxon>Kibdelosporangium</taxon>
    </lineage>
</organism>
<evidence type="ECO:0000259" key="2">
    <source>
        <dbReference type="Pfam" id="PF10400"/>
    </source>
</evidence>
<dbReference type="EMBL" id="JBHTIS010002585">
    <property type="protein sequence ID" value="MFD1050068.1"/>
    <property type="molecule type" value="Genomic_DNA"/>
</dbReference>
<evidence type="ECO:0000259" key="1">
    <source>
        <dbReference type="Pfam" id="PF03551"/>
    </source>
</evidence>
<gene>
    <name evidence="3" type="ORF">ACFQ1S_33335</name>
</gene>
<dbReference type="Gene3D" id="1.10.10.10">
    <property type="entry name" value="Winged helix-like DNA-binding domain superfamily/Winged helix DNA-binding domain"/>
    <property type="match status" value="1"/>
</dbReference>
<feature type="domain" description="Transcription regulator PadR N-terminal" evidence="1">
    <location>
        <begin position="8"/>
        <end position="84"/>
    </location>
</feature>
<accession>A0ABW3MIW5</accession>
<proteinExistence type="predicted"/>
<dbReference type="PANTHER" id="PTHR43252">
    <property type="entry name" value="TRANSCRIPTIONAL REGULATOR YQJI"/>
    <property type="match status" value="1"/>
</dbReference>
<dbReference type="InterPro" id="IPR005149">
    <property type="entry name" value="Tscrpt_reg_PadR_N"/>
</dbReference>
<comment type="caution">
    <text evidence="3">The sequence shown here is derived from an EMBL/GenBank/DDBJ whole genome shotgun (WGS) entry which is preliminary data.</text>
</comment>
<protein>
    <submittedName>
        <fullName evidence="3">PadR family transcriptional regulator</fullName>
    </submittedName>
</protein>
<dbReference type="InterPro" id="IPR018309">
    <property type="entry name" value="Tscrpt_reg_PadR_C"/>
</dbReference>
<dbReference type="SUPFAM" id="SSF46785">
    <property type="entry name" value="Winged helix' DNA-binding domain"/>
    <property type="match status" value="1"/>
</dbReference>